<dbReference type="EMBL" id="QNZH01000112">
    <property type="protein sequence ID" value="RTZ90854.1"/>
    <property type="molecule type" value="Genomic_DNA"/>
</dbReference>
<dbReference type="FunFam" id="3.40.309.10:FF:000012">
    <property type="entry name" value="Betaine aldehyde dehydrogenase"/>
    <property type="match status" value="1"/>
</dbReference>
<feature type="active site" evidence="3">
    <location>
        <position position="252"/>
    </location>
</feature>
<sequence>MKTPELGFSPKGLYIGGKWEESVKGKTFESINPANMDYLGELPLADEEDVNRAVIAAKEAFYDWSRMPIKERAGFLDALAEILQDKRDELGLMDCLDSGNTISGMKGDVDWSADTIRYFAGLIAEIKGETFSEKPGHLNFTRREPYGVVAKINPFNHPLRFCAEKSAAALAAGNTVVIKASEQAPLSSLRFAEICHEVLPPGVVNVLTGDTACGQAMVRHPDVRRVGVVGSVSTGIAIAKDAAEDLTHVTLELGGKNPIIIFSDVDPKEAASFAVKGMNMNRQGQSCSSTSRVFVHKNIHKEVIEELKILVEKLPVGLPWIESSEVGPIVSKRQYDKIMDFITSAGQEGATLVTGGCSPNDELLSNGFFIQPTVFSNVKPEMRIAREEIFGPVMSVFEWNDYENLLSIVNGLEYGLTAMIVTNNMKQAMETSERVEAGYIWINSNGRYLGAPYGGWKASGIGQEECFDELLSYTRIKNINMRW</sequence>
<dbReference type="InterPro" id="IPR029510">
    <property type="entry name" value="Ald_DH_CS_GLU"/>
</dbReference>
<feature type="domain" description="Aldehyde dehydrogenase" evidence="5">
    <location>
        <begin position="19"/>
        <end position="479"/>
    </location>
</feature>
<accession>A0A432H4X7</accession>
<evidence type="ECO:0000256" key="1">
    <source>
        <dbReference type="ARBA" id="ARBA00009986"/>
    </source>
</evidence>
<dbReference type="InterPro" id="IPR015590">
    <property type="entry name" value="Aldehyde_DH_dom"/>
</dbReference>
<name>A0A432H4X7_9DELT</name>
<evidence type="ECO:0000256" key="3">
    <source>
        <dbReference type="PROSITE-ProRule" id="PRU10007"/>
    </source>
</evidence>
<evidence type="ECO:0000259" key="5">
    <source>
        <dbReference type="Pfam" id="PF00171"/>
    </source>
</evidence>
<dbReference type="PANTHER" id="PTHR11699">
    <property type="entry name" value="ALDEHYDE DEHYDROGENASE-RELATED"/>
    <property type="match status" value="1"/>
</dbReference>
<dbReference type="GO" id="GO:0016620">
    <property type="term" value="F:oxidoreductase activity, acting on the aldehyde or oxo group of donors, NAD or NADP as acceptor"/>
    <property type="evidence" value="ECO:0007669"/>
    <property type="project" value="InterPro"/>
</dbReference>
<dbReference type="InterPro" id="IPR016162">
    <property type="entry name" value="Ald_DH_N"/>
</dbReference>
<dbReference type="SUPFAM" id="SSF53720">
    <property type="entry name" value="ALDH-like"/>
    <property type="match status" value="1"/>
</dbReference>
<dbReference type="InterPro" id="IPR016163">
    <property type="entry name" value="Ald_DH_C"/>
</dbReference>
<dbReference type="Pfam" id="PF00171">
    <property type="entry name" value="Aldedh"/>
    <property type="match status" value="1"/>
</dbReference>
<evidence type="ECO:0000256" key="4">
    <source>
        <dbReference type="RuleBase" id="RU003345"/>
    </source>
</evidence>
<dbReference type="AlphaFoldDB" id="A0A432H4X7"/>
<evidence type="ECO:0000256" key="2">
    <source>
        <dbReference type="ARBA" id="ARBA00023002"/>
    </source>
</evidence>
<keyword evidence="2 4" id="KW-0560">Oxidoreductase</keyword>
<dbReference type="PROSITE" id="PS00687">
    <property type="entry name" value="ALDEHYDE_DEHYDR_GLU"/>
    <property type="match status" value="1"/>
</dbReference>
<gene>
    <name evidence="6" type="ORF">DSY93_04190</name>
</gene>
<dbReference type="InterPro" id="IPR016161">
    <property type="entry name" value="Ald_DH/histidinol_DH"/>
</dbReference>
<comment type="caution">
    <text evidence="6">The sequence shown here is derived from an EMBL/GenBank/DDBJ whole genome shotgun (WGS) entry which is preliminary data.</text>
</comment>
<dbReference type="Gene3D" id="3.40.309.10">
    <property type="entry name" value="Aldehyde Dehydrogenase, Chain A, domain 2"/>
    <property type="match status" value="1"/>
</dbReference>
<dbReference type="FunFam" id="3.40.605.10:FF:000007">
    <property type="entry name" value="NAD/NADP-dependent betaine aldehyde dehydrogenase"/>
    <property type="match status" value="1"/>
</dbReference>
<reference evidence="6 7" key="1">
    <citation type="submission" date="2018-06" db="EMBL/GenBank/DDBJ databases">
        <title>Combined omics and stable isotope probing to characterize newly discovered Mariana Back-Arc vent microbial communities.</title>
        <authorList>
            <person name="Trembath-Reichert E."/>
            <person name="Huber J.A."/>
        </authorList>
    </citation>
    <scope>NUCLEOTIDE SEQUENCE [LARGE SCALE GENOMIC DNA]</scope>
    <source>
        <strain evidence="6">MAG 151</strain>
    </source>
</reference>
<dbReference type="Proteomes" id="UP000288322">
    <property type="component" value="Unassembled WGS sequence"/>
</dbReference>
<evidence type="ECO:0000313" key="6">
    <source>
        <dbReference type="EMBL" id="RTZ90854.1"/>
    </source>
</evidence>
<dbReference type="Gene3D" id="3.40.605.10">
    <property type="entry name" value="Aldehyde Dehydrogenase, Chain A, domain 1"/>
    <property type="match status" value="1"/>
</dbReference>
<evidence type="ECO:0000313" key="7">
    <source>
        <dbReference type="Proteomes" id="UP000288322"/>
    </source>
</evidence>
<organism evidence="6 7">
    <name type="scientific">SAR324 cluster bacterium</name>
    <dbReference type="NCBI Taxonomy" id="2024889"/>
    <lineage>
        <taxon>Bacteria</taxon>
        <taxon>Deltaproteobacteria</taxon>
        <taxon>SAR324 cluster</taxon>
    </lineage>
</organism>
<protein>
    <submittedName>
        <fullName evidence="6">Aldehyde dehydrogenase</fullName>
    </submittedName>
</protein>
<proteinExistence type="inferred from homology"/>
<comment type="similarity">
    <text evidence="1 4">Belongs to the aldehyde dehydrogenase family.</text>
</comment>